<gene>
    <name evidence="5" type="ORF">NliqN6_0248</name>
</gene>
<dbReference type="InterPro" id="IPR036424">
    <property type="entry name" value="UPP_synth-like_sf"/>
</dbReference>
<dbReference type="GO" id="GO:0016094">
    <property type="term" value="P:polyprenol biosynthetic process"/>
    <property type="evidence" value="ECO:0007669"/>
    <property type="project" value="TreeGrafter"/>
</dbReference>
<comment type="similarity">
    <text evidence="1 4">Belongs to the UPP synthase family.</text>
</comment>
<dbReference type="GO" id="GO:0005811">
    <property type="term" value="C:lipid droplet"/>
    <property type="evidence" value="ECO:0007669"/>
    <property type="project" value="TreeGrafter"/>
</dbReference>
<dbReference type="Proteomes" id="UP000620104">
    <property type="component" value="Unassembled WGS sequence"/>
</dbReference>
<dbReference type="PANTHER" id="PTHR10291:SF43">
    <property type="entry name" value="DEHYDRODOLICHYL DIPHOSPHATE SYNTHASE COMPLEX SUBUNIT DHDDS"/>
    <property type="match status" value="1"/>
</dbReference>
<proteinExistence type="inferred from homology"/>
<dbReference type="GO" id="GO:1904423">
    <property type="term" value="C:dehydrodolichyl diphosphate synthase complex"/>
    <property type="evidence" value="ECO:0007669"/>
    <property type="project" value="TreeGrafter"/>
</dbReference>
<evidence type="ECO:0000313" key="5">
    <source>
        <dbReference type="EMBL" id="GHJ83846.1"/>
    </source>
</evidence>
<dbReference type="Pfam" id="PF01255">
    <property type="entry name" value="Prenyltransf"/>
    <property type="match status" value="1"/>
</dbReference>
<name>A0A8H3YDJ3_9TREE</name>
<evidence type="ECO:0000256" key="2">
    <source>
        <dbReference type="ARBA" id="ARBA00022679"/>
    </source>
</evidence>
<protein>
    <recommendedName>
        <fullName evidence="4">Alkyl transferase</fullName>
        <ecNumber evidence="4">2.5.1.-</ecNumber>
    </recommendedName>
</protein>
<dbReference type="GO" id="GO:0016020">
    <property type="term" value="C:membrane"/>
    <property type="evidence" value="ECO:0007669"/>
    <property type="project" value="TreeGrafter"/>
</dbReference>
<comment type="caution">
    <text evidence="5">The sequence shown here is derived from an EMBL/GenBank/DDBJ whole genome shotgun (WGS) entry which is preliminary data.</text>
</comment>
<reference evidence="5" key="1">
    <citation type="submission" date="2020-07" db="EMBL/GenBank/DDBJ databases">
        <title>Draft Genome Sequence of a Deep-Sea Yeast, Naganishia (Cryptococcus) liquefaciens strain N6.</title>
        <authorList>
            <person name="Han Y.W."/>
            <person name="Kajitani R."/>
            <person name="Morimoto H."/>
            <person name="Parhat M."/>
            <person name="Tsubouchi H."/>
            <person name="Bakenova O."/>
            <person name="Ogata M."/>
            <person name="Argunhan B."/>
            <person name="Aoki R."/>
            <person name="Kajiwara S."/>
            <person name="Itoh T."/>
            <person name="Iwasaki H."/>
        </authorList>
    </citation>
    <scope>NUCLEOTIDE SEQUENCE</scope>
    <source>
        <strain evidence="5">N6</strain>
    </source>
</reference>
<dbReference type="PANTHER" id="PTHR10291">
    <property type="entry name" value="DEHYDRODOLICHYL DIPHOSPHATE SYNTHASE FAMILY MEMBER"/>
    <property type="match status" value="1"/>
</dbReference>
<dbReference type="FunFam" id="3.40.1180.10:FF:000005">
    <property type="entry name" value="Alkyl transferase"/>
    <property type="match status" value="1"/>
</dbReference>
<dbReference type="CDD" id="cd00475">
    <property type="entry name" value="Cis_IPPS"/>
    <property type="match status" value="1"/>
</dbReference>
<dbReference type="HAMAP" id="MF_01139">
    <property type="entry name" value="ISPT"/>
    <property type="match status" value="1"/>
</dbReference>
<dbReference type="EMBL" id="BLZA01000005">
    <property type="protein sequence ID" value="GHJ83846.1"/>
    <property type="molecule type" value="Genomic_DNA"/>
</dbReference>
<dbReference type="Gene3D" id="3.40.1180.10">
    <property type="entry name" value="Decaprenyl diphosphate synthase-like"/>
    <property type="match status" value="1"/>
</dbReference>
<dbReference type="GO" id="GO:0005783">
    <property type="term" value="C:endoplasmic reticulum"/>
    <property type="evidence" value="ECO:0007669"/>
    <property type="project" value="TreeGrafter"/>
</dbReference>
<dbReference type="NCBIfam" id="TIGR00055">
    <property type="entry name" value="uppS"/>
    <property type="match status" value="1"/>
</dbReference>
<evidence type="ECO:0000256" key="3">
    <source>
        <dbReference type="ARBA" id="ARBA00022842"/>
    </source>
</evidence>
<organism evidence="5 6">
    <name type="scientific">Naganishia liquefaciens</name>
    <dbReference type="NCBI Taxonomy" id="104408"/>
    <lineage>
        <taxon>Eukaryota</taxon>
        <taxon>Fungi</taxon>
        <taxon>Dikarya</taxon>
        <taxon>Basidiomycota</taxon>
        <taxon>Agaricomycotina</taxon>
        <taxon>Tremellomycetes</taxon>
        <taxon>Filobasidiales</taxon>
        <taxon>Filobasidiaceae</taxon>
        <taxon>Naganishia</taxon>
    </lineage>
</organism>
<dbReference type="SUPFAM" id="SSF64005">
    <property type="entry name" value="Undecaprenyl diphosphate synthase"/>
    <property type="match status" value="1"/>
</dbReference>
<dbReference type="GO" id="GO:0045547">
    <property type="term" value="F:ditrans,polycis-polyprenyl diphosphate synthase [(2E,6E)-farnesyl diphosphate specific] activity"/>
    <property type="evidence" value="ECO:0007669"/>
    <property type="project" value="TreeGrafter"/>
</dbReference>
<evidence type="ECO:0000256" key="4">
    <source>
        <dbReference type="RuleBase" id="RU363018"/>
    </source>
</evidence>
<dbReference type="InterPro" id="IPR001441">
    <property type="entry name" value="UPP_synth-like"/>
</dbReference>
<keyword evidence="2 4" id="KW-0808">Transferase</keyword>
<dbReference type="OrthoDB" id="4173905at2759"/>
<evidence type="ECO:0000313" key="6">
    <source>
        <dbReference type="Proteomes" id="UP000620104"/>
    </source>
</evidence>
<dbReference type="EC" id="2.5.1.-" evidence="4"/>
<accession>A0A8H3YDJ3</accession>
<evidence type="ECO:0000256" key="1">
    <source>
        <dbReference type="ARBA" id="ARBA00005432"/>
    </source>
</evidence>
<keyword evidence="3" id="KW-0460">Magnesium</keyword>
<keyword evidence="6" id="KW-1185">Reference proteome</keyword>
<sequence>MLSSLHPYIPSFILRFPSSLLTYLSRSLHSLILRILRAGPVPRHVAFVMDGNRRWARERGWIVKRGHEEGFESLKGTLSLCLDLRIRYITVYAFSIDNFARPKDEVEGLLELTRGRLRRLCEAGDYMQTNDIKVNFLGRREMLPPDVLEAVESMERDTAGYQTAVLNVCCPYTSRDEVTTAIKETIHDVEKGLIPPTAITPDHIERHLSTNAPRVLLPRDLAPEEEREATPVPVDVLVRTSDVRRLSDFLMWQTSSRTQLHFVKALWPQFGLKEMIRILLTYQRSVYMRAEGWR</sequence>
<dbReference type="AlphaFoldDB" id="A0A8H3YDJ3"/>